<dbReference type="SUPFAM" id="SSF74788">
    <property type="entry name" value="Cullin repeat-like"/>
    <property type="match status" value="1"/>
</dbReference>
<protein>
    <submittedName>
        <fullName evidence="1">Uncharacterized protein</fullName>
    </submittedName>
</protein>
<dbReference type="InterPro" id="IPR016159">
    <property type="entry name" value="Cullin_repeat-like_dom_sf"/>
</dbReference>
<name>A0AAW0MGP0_9GOBI</name>
<sequence>MSSPTGRLDEYLACIAKIQKAVEYFQDNNPDSPELNTVKSLFEKGKEHLEAEFHSLLTRYSKPVPPILILDALGAELGAEDELEVTEDVVLEHLPEAVLQDVICISGWLTEYGRNQGKNQDRDWDWD</sequence>
<dbReference type="AlphaFoldDB" id="A0AAW0MGP0"/>
<organism evidence="1 2">
    <name type="scientific">Mugilogobius chulae</name>
    <name type="common">yellowstripe goby</name>
    <dbReference type="NCBI Taxonomy" id="88201"/>
    <lineage>
        <taxon>Eukaryota</taxon>
        <taxon>Metazoa</taxon>
        <taxon>Chordata</taxon>
        <taxon>Craniata</taxon>
        <taxon>Vertebrata</taxon>
        <taxon>Euteleostomi</taxon>
        <taxon>Actinopterygii</taxon>
        <taxon>Neopterygii</taxon>
        <taxon>Teleostei</taxon>
        <taxon>Neoteleostei</taxon>
        <taxon>Acanthomorphata</taxon>
        <taxon>Gobiaria</taxon>
        <taxon>Gobiiformes</taxon>
        <taxon>Gobioidei</taxon>
        <taxon>Gobiidae</taxon>
        <taxon>Gobionellinae</taxon>
        <taxon>Mugilogobius</taxon>
    </lineage>
</organism>
<accession>A0AAW0MGP0</accession>
<dbReference type="EMBL" id="JBBPFD010000301">
    <property type="protein sequence ID" value="KAK7879275.1"/>
    <property type="molecule type" value="Genomic_DNA"/>
</dbReference>
<reference evidence="2" key="1">
    <citation type="submission" date="2024-04" db="EMBL/GenBank/DDBJ databases">
        <title>Salinicola lusitanus LLJ914,a marine bacterium isolated from the Okinawa Trough.</title>
        <authorList>
            <person name="Li J."/>
        </authorList>
    </citation>
    <scope>NUCLEOTIDE SEQUENCE [LARGE SCALE GENOMIC DNA]</scope>
</reference>
<keyword evidence="2" id="KW-1185">Reference proteome</keyword>
<gene>
    <name evidence="1" type="ORF">WMY93_033941</name>
</gene>
<proteinExistence type="predicted"/>
<comment type="caution">
    <text evidence="1">The sequence shown here is derived from an EMBL/GenBank/DDBJ whole genome shotgun (WGS) entry which is preliminary data.</text>
</comment>
<dbReference type="Proteomes" id="UP001460270">
    <property type="component" value="Unassembled WGS sequence"/>
</dbReference>
<evidence type="ECO:0000313" key="1">
    <source>
        <dbReference type="EMBL" id="KAK7879275.1"/>
    </source>
</evidence>
<evidence type="ECO:0000313" key="2">
    <source>
        <dbReference type="Proteomes" id="UP001460270"/>
    </source>
</evidence>
<dbReference type="Pfam" id="PF20669">
    <property type="entry name" value="Exo70_N"/>
    <property type="match status" value="1"/>
</dbReference>
<dbReference type="Gene3D" id="1.20.1280.170">
    <property type="entry name" value="Exocyst complex component Exo70"/>
    <property type="match status" value="1"/>
</dbReference>